<evidence type="ECO:0000256" key="5">
    <source>
        <dbReference type="SAM" id="Phobius"/>
    </source>
</evidence>
<dbReference type="EMBL" id="RBIQ01000010">
    <property type="protein sequence ID" value="RKR07982.1"/>
    <property type="molecule type" value="Genomic_DNA"/>
</dbReference>
<organism evidence="6 7">
    <name type="scientific">Maribacter vaceletii</name>
    <dbReference type="NCBI Taxonomy" id="1206816"/>
    <lineage>
        <taxon>Bacteria</taxon>
        <taxon>Pseudomonadati</taxon>
        <taxon>Bacteroidota</taxon>
        <taxon>Flavobacteriia</taxon>
        <taxon>Flavobacteriales</taxon>
        <taxon>Flavobacteriaceae</taxon>
        <taxon>Maribacter</taxon>
    </lineage>
</organism>
<keyword evidence="3 5" id="KW-1133">Transmembrane helix</keyword>
<sequence>MKTNKIIYWISTGLLSFFFLSGAMMYIFNYEHAHEFFISLGFPIWIIYPLAALKILGVITIISKKSLFLKELAYAGFLFDAILALAAHIIVKDGEHVPAIISLVFITVSWVYDRKVYGNYTQIKS</sequence>
<keyword evidence="7" id="KW-1185">Reference proteome</keyword>
<feature type="transmembrane region" description="Helical" evidence="5">
    <location>
        <begin position="96"/>
        <end position="112"/>
    </location>
</feature>
<reference evidence="6 7" key="1">
    <citation type="submission" date="2018-10" db="EMBL/GenBank/DDBJ databases">
        <title>Genomic Encyclopedia of Archaeal and Bacterial Type Strains, Phase II (KMG-II): from individual species to whole genera.</title>
        <authorList>
            <person name="Goeker M."/>
        </authorList>
    </citation>
    <scope>NUCLEOTIDE SEQUENCE [LARGE SCALE GENOMIC DNA]</scope>
    <source>
        <strain evidence="6 7">DSM 25230</strain>
    </source>
</reference>
<dbReference type="Pfam" id="PF13564">
    <property type="entry name" value="DoxX_2"/>
    <property type="match status" value="1"/>
</dbReference>
<dbReference type="OrthoDB" id="7960583at2"/>
<gene>
    <name evidence="6" type="ORF">CLV91_2747</name>
</gene>
<name>A0A495DTM7_9FLAO</name>
<evidence type="ECO:0000313" key="7">
    <source>
        <dbReference type="Proteomes" id="UP000269412"/>
    </source>
</evidence>
<protein>
    <submittedName>
        <fullName evidence="6">DoxX-like protein</fullName>
    </submittedName>
</protein>
<comment type="caution">
    <text evidence="6">The sequence shown here is derived from an EMBL/GenBank/DDBJ whole genome shotgun (WGS) entry which is preliminary data.</text>
</comment>
<dbReference type="RefSeq" id="WP_121068753.1">
    <property type="nucleotide sequence ID" value="NZ_RBIQ01000010.1"/>
</dbReference>
<feature type="transmembrane region" description="Helical" evidence="5">
    <location>
        <begin position="40"/>
        <end position="60"/>
    </location>
</feature>
<feature type="transmembrane region" description="Helical" evidence="5">
    <location>
        <begin position="7"/>
        <end position="28"/>
    </location>
</feature>
<evidence type="ECO:0000256" key="2">
    <source>
        <dbReference type="ARBA" id="ARBA00022692"/>
    </source>
</evidence>
<dbReference type="Proteomes" id="UP000269412">
    <property type="component" value="Unassembled WGS sequence"/>
</dbReference>
<evidence type="ECO:0000256" key="1">
    <source>
        <dbReference type="ARBA" id="ARBA00004141"/>
    </source>
</evidence>
<proteinExistence type="predicted"/>
<evidence type="ECO:0000313" key="6">
    <source>
        <dbReference type="EMBL" id="RKR07982.1"/>
    </source>
</evidence>
<keyword evidence="2 5" id="KW-0812">Transmembrane</keyword>
<feature type="transmembrane region" description="Helical" evidence="5">
    <location>
        <begin position="72"/>
        <end position="90"/>
    </location>
</feature>
<evidence type="ECO:0000256" key="3">
    <source>
        <dbReference type="ARBA" id="ARBA00022989"/>
    </source>
</evidence>
<dbReference type="GO" id="GO:0016020">
    <property type="term" value="C:membrane"/>
    <property type="evidence" value="ECO:0007669"/>
    <property type="project" value="UniProtKB-SubCell"/>
</dbReference>
<accession>A0A495DTM7</accession>
<keyword evidence="4 5" id="KW-0472">Membrane</keyword>
<dbReference type="AlphaFoldDB" id="A0A495DTM7"/>
<comment type="subcellular location">
    <subcellularLocation>
        <location evidence="1">Membrane</location>
        <topology evidence="1">Multi-pass membrane protein</topology>
    </subcellularLocation>
</comment>
<evidence type="ECO:0000256" key="4">
    <source>
        <dbReference type="ARBA" id="ARBA00023136"/>
    </source>
</evidence>
<dbReference type="InterPro" id="IPR032808">
    <property type="entry name" value="DoxX"/>
</dbReference>